<sequence>MYSFSDVTGYVSIACWLGAQFPQVIENIRNQSVEGLALPFLVNWLLGDMTNLIGCILTNQLPFQTYLATYFCFVDISLMLQYFYYSRKAPPMPVSRSRSRARLSLDVHNPAHYRALSSVAANVAASAALAANQESHWQRRSTEILNDAATHIPYSQRAEEEDEVDEDALAALADSIHSTRSRHGATWNKEHYTGPIRALSPVQSLEPFPRGRAVERADTELEEDEQTREDSRRRRNSRASRMSASIVFMGAWALFGAGTLISSRRGIPHETDIRIGRVVADVSPSALPVLEDFMRPLSVLPLPPTEMLASLEFPDASKALLDEDIAAAEAPTMERVIGRVFAWTCTTLYLTSRLPQIWKNYVRKSVEGLSIYLFIFAFLGNFFYVLSILTAPNMYLPPPEASAYISESIPYLLGSGGTLMFDVTIVVQSRIYRLKRGRTKEFVGEQTDGDAEEQEALMSASIRDLDEAQGQTPRRRANVGEEGSS</sequence>
<gene>
    <name evidence="1" type="ORF">K488DRAFT_82541</name>
</gene>
<evidence type="ECO:0000313" key="2">
    <source>
        <dbReference type="Proteomes" id="UP000814128"/>
    </source>
</evidence>
<organism evidence="1 2">
    <name type="scientific">Vararia minispora EC-137</name>
    <dbReference type="NCBI Taxonomy" id="1314806"/>
    <lineage>
        <taxon>Eukaryota</taxon>
        <taxon>Fungi</taxon>
        <taxon>Dikarya</taxon>
        <taxon>Basidiomycota</taxon>
        <taxon>Agaricomycotina</taxon>
        <taxon>Agaricomycetes</taxon>
        <taxon>Russulales</taxon>
        <taxon>Lachnocladiaceae</taxon>
        <taxon>Vararia</taxon>
    </lineage>
</organism>
<accession>A0ACB8QWC7</accession>
<protein>
    <submittedName>
        <fullName evidence="1">PQ loop repeat-domain-containing protein</fullName>
    </submittedName>
</protein>
<keyword evidence="2" id="KW-1185">Reference proteome</keyword>
<dbReference type="Proteomes" id="UP000814128">
    <property type="component" value="Unassembled WGS sequence"/>
</dbReference>
<proteinExistence type="predicted"/>
<comment type="caution">
    <text evidence="1">The sequence shown here is derived from an EMBL/GenBank/DDBJ whole genome shotgun (WGS) entry which is preliminary data.</text>
</comment>
<name>A0ACB8QWC7_9AGAM</name>
<evidence type="ECO:0000313" key="1">
    <source>
        <dbReference type="EMBL" id="KAI0035930.1"/>
    </source>
</evidence>
<dbReference type="EMBL" id="MU273477">
    <property type="protein sequence ID" value="KAI0035930.1"/>
    <property type="molecule type" value="Genomic_DNA"/>
</dbReference>
<reference evidence="1" key="1">
    <citation type="submission" date="2021-02" db="EMBL/GenBank/DDBJ databases">
        <authorList>
            <consortium name="DOE Joint Genome Institute"/>
            <person name="Ahrendt S."/>
            <person name="Looney B.P."/>
            <person name="Miyauchi S."/>
            <person name="Morin E."/>
            <person name="Drula E."/>
            <person name="Courty P.E."/>
            <person name="Chicoki N."/>
            <person name="Fauchery L."/>
            <person name="Kohler A."/>
            <person name="Kuo A."/>
            <person name="Labutti K."/>
            <person name="Pangilinan J."/>
            <person name="Lipzen A."/>
            <person name="Riley R."/>
            <person name="Andreopoulos W."/>
            <person name="He G."/>
            <person name="Johnson J."/>
            <person name="Barry K.W."/>
            <person name="Grigoriev I.V."/>
            <person name="Nagy L."/>
            <person name="Hibbett D."/>
            <person name="Henrissat B."/>
            <person name="Matheny P.B."/>
            <person name="Labbe J."/>
            <person name="Martin F."/>
        </authorList>
    </citation>
    <scope>NUCLEOTIDE SEQUENCE</scope>
    <source>
        <strain evidence="1">EC-137</strain>
    </source>
</reference>
<reference evidence="1" key="2">
    <citation type="journal article" date="2022" name="New Phytol.">
        <title>Evolutionary transition to the ectomycorrhizal habit in the genomes of a hyperdiverse lineage of mushroom-forming fungi.</title>
        <authorList>
            <person name="Looney B."/>
            <person name="Miyauchi S."/>
            <person name="Morin E."/>
            <person name="Drula E."/>
            <person name="Courty P.E."/>
            <person name="Kohler A."/>
            <person name="Kuo A."/>
            <person name="LaButti K."/>
            <person name="Pangilinan J."/>
            <person name="Lipzen A."/>
            <person name="Riley R."/>
            <person name="Andreopoulos W."/>
            <person name="He G."/>
            <person name="Johnson J."/>
            <person name="Nolan M."/>
            <person name="Tritt A."/>
            <person name="Barry K.W."/>
            <person name="Grigoriev I.V."/>
            <person name="Nagy L.G."/>
            <person name="Hibbett D."/>
            <person name="Henrissat B."/>
            <person name="Matheny P.B."/>
            <person name="Labbe J."/>
            <person name="Martin F.M."/>
        </authorList>
    </citation>
    <scope>NUCLEOTIDE SEQUENCE</scope>
    <source>
        <strain evidence="1">EC-137</strain>
    </source>
</reference>